<dbReference type="GO" id="GO:0050832">
    <property type="term" value="P:defense response to fungus"/>
    <property type="evidence" value="ECO:0007669"/>
    <property type="project" value="UniProtKB-KW"/>
</dbReference>
<dbReference type="OMA" id="KVIGRRC"/>
<dbReference type="Gramene" id="TraesJUL6D03G03806420.1">
    <property type="protein sequence ID" value="TraesJUL6D03G03806420.1"/>
    <property type="gene ID" value="TraesJUL6D03G03806420"/>
</dbReference>
<dbReference type="Gramene" id="TraesLDM6D03G03777290.1">
    <property type="protein sequence ID" value="TraesLDM6D03G03777290.1"/>
    <property type="gene ID" value="TraesLDM6D03G03777290"/>
</dbReference>
<dbReference type="Gramene" id="TraesCS6D03G0733200.1">
    <property type="protein sequence ID" value="TraesCS6D03G0733200.1.CDS"/>
    <property type="gene ID" value="TraesCS6D03G0733200"/>
</dbReference>
<dbReference type="Gramene" id="TraesWEE_scaffold_029018_01G000100.1">
    <property type="protein sequence ID" value="TraesWEE_scaffold_029018_01G000100.1"/>
    <property type="gene ID" value="TraesWEE_scaffold_029018_01G000100"/>
</dbReference>
<keyword evidence="5" id="KW-0732">Signal</keyword>
<dbReference type="Proteomes" id="UP000019116">
    <property type="component" value="Chromosome 6D"/>
</dbReference>
<organism evidence="6">
    <name type="scientific">Triticum aestivum</name>
    <name type="common">Wheat</name>
    <dbReference type="NCBI Taxonomy" id="4565"/>
    <lineage>
        <taxon>Eukaryota</taxon>
        <taxon>Viridiplantae</taxon>
        <taxon>Streptophyta</taxon>
        <taxon>Embryophyta</taxon>
        <taxon>Tracheophyta</taxon>
        <taxon>Spermatophyta</taxon>
        <taxon>Magnoliopsida</taxon>
        <taxon>Liliopsida</taxon>
        <taxon>Poales</taxon>
        <taxon>Poaceae</taxon>
        <taxon>BOP clade</taxon>
        <taxon>Pooideae</taxon>
        <taxon>Triticodae</taxon>
        <taxon>Triticeae</taxon>
        <taxon>Triticinae</taxon>
        <taxon>Triticum</taxon>
    </lineage>
</organism>
<keyword evidence="7" id="KW-1185">Reference proteome</keyword>
<dbReference type="Pfam" id="PF07333">
    <property type="entry name" value="SLR1-BP"/>
    <property type="match status" value="1"/>
</dbReference>
<dbReference type="Gramene" id="TraesCS6D02G315000.1">
    <property type="protein sequence ID" value="TraesCS6D02G315000.1"/>
    <property type="gene ID" value="TraesCS6D02G315000"/>
</dbReference>
<evidence type="ECO:0000256" key="2">
    <source>
        <dbReference type="ARBA" id="ARBA00022529"/>
    </source>
</evidence>
<evidence type="ECO:0000256" key="4">
    <source>
        <dbReference type="ARBA" id="ARBA00022821"/>
    </source>
</evidence>
<proteinExistence type="inferred from homology"/>
<evidence type="ECO:0000313" key="7">
    <source>
        <dbReference type="Proteomes" id="UP000019116"/>
    </source>
</evidence>
<name>A0A3B6QM46_WHEAT</name>
<protein>
    <recommendedName>
        <fullName evidence="8">Knottin scorpion toxin-like domain-containing protein</fullName>
    </recommendedName>
</protein>
<evidence type="ECO:0000256" key="3">
    <source>
        <dbReference type="ARBA" id="ARBA00022577"/>
    </source>
</evidence>
<keyword evidence="4" id="KW-0611">Plant defense</keyword>
<sequence>MTASHGILPLTIVVLVLLSSDIQNVRALVREEADVTTDYNHYTCTKVIGRRCTIRTCRDSCHKKLSGVGNCLADGECRCSYYCNTPPSFMTKSDETLH</sequence>
<dbReference type="Gramene" id="TraesLAC6D03G03723940.1">
    <property type="protein sequence ID" value="TraesLAC6D03G03723940.1"/>
    <property type="gene ID" value="TraesLAC6D03G03723940"/>
</dbReference>
<dbReference type="Gramene" id="TraesNOR6D03G03814150.1">
    <property type="protein sequence ID" value="TraesNOR6D03G03814150.1"/>
    <property type="gene ID" value="TraesNOR6D03G03814150"/>
</dbReference>
<evidence type="ECO:0000256" key="5">
    <source>
        <dbReference type="SAM" id="SignalP"/>
    </source>
</evidence>
<keyword evidence="3" id="KW-0295">Fungicide</keyword>
<keyword evidence="2" id="KW-0929">Antimicrobial</keyword>
<dbReference type="Gramene" id="TraesCLE_scaffold_084685_01G000100.1">
    <property type="protein sequence ID" value="TraesCLE_scaffold_084685_01G000100.1"/>
    <property type="gene ID" value="TraesCLE_scaffold_084685_01G000100"/>
</dbReference>
<comment type="similarity">
    <text evidence="1">Belongs to the DEFL family.</text>
</comment>
<dbReference type="AlphaFoldDB" id="A0A3B6QM46"/>
<dbReference type="Gramene" id="TraesSTA6D03G03766520.1">
    <property type="protein sequence ID" value="TraesSTA6D03G03766520.1"/>
    <property type="gene ID" value="TraesSTA6D03G03766520"/>
</dbReference>
<dbReference type="Gramene" id="TraesCAD_scaffold_029438_01G000100.1">
    <property type="protein sequence ID" value="TraesCAD_scaffold_029438_01G000100.1"/>
    <property type="gene ID" value="TraesCAD_scaffold_029438_01G000100"/>
</dbReference>
<dbReference type="GO" id="GO:0031640">
    <property type="term" value="P:killing of cells of another organism"/>
    <property type="evidence" value="ECO:0007669"/>
    <property type="project" value="UniProtKB-KW"/>
</dbReference>
<reference evidence="6" key="1">
    <citation type="submission" date="2018-08" db="EMBL/GenBank/DDBJ databases">
        <authorList>
            <person name="Rossello M."/>
        </authorList>
    </citation>
    <scope>NUCLEOTIDE SEQUENCE [LARGE SCALE GENOMIC DNA]</scope>
    <source>
        <strain evidence="6">cv. Chinese Spring</strain>
    </source>
</reference>
<reference evidence="6" key="2">
    <citation type="submission" date="2018-10" db="UniProtKB">
        <authorList>
            <consortium name="EnsemblPlants"/>
        </authorList>
    </citation>
    <scope>IDENTIFICATION</scope>
</reference>
<dbReference type="Gramene" id="TraesSYM6D03G03721290.1">
    <property type="protein sequence ID" value="TraesSYM6D03G03721290.1"/>
    <property type="gene ID" value="TraesSYM6D03G03721290"/>
</dbReference>
<dbReference type="Gramene" id="TraesPARA_EIv1.0_2141160.1">
    <property type="protein sequence ID" value="TraesPARA_EIv1.0_2141160.1.CDS"/>
    <property type="gene ID" value="TraesPARA_EIv1.0_2141160"/>
</dbReference>
<dbReference type="Gramene" id="TraesROB_scaffold_002142_01G000200.1">
    <property type="protein sequence ID" value="TraesROB_scaffold_002142_01G000200.1"/>
    <property type="gene ID" value="TraesROB_scaffold_002142_01G000200"/>
</dbReference>
<dbReference type="Gramene" id="TraesARI6D03G03737790.1">
    <property type="protein sequence ID" value="TraesARI6D03G03737790.1"/>
    <property type="gene ID" value="TraesARI6D03G03737790"/>
</dbReference>
<feature type="signal peptide" evidence="5">
    <location>
        <begin position="1"/>
        <end position="27"/>
    </location>
</feature>
<accession>A0A3B6QM46</accession>
<feature type="chain" id="PRO_5043179870" description="Knottin scorpion toxin-like domain-containing protein" evidence="5">
    <location>
        <begin position="28"/>
        <end position="98"/>
    </location>
</feature>
<dbReference type="EnsemblPlants" id="TraesCS6D02G315000.1">
    <property type="protein sequence ID" value="TraesCS6D02G315000.1"/>
    <property type="gene ID" value="TraesCS6D02G315000"/>
</dbReference>
<dbReference type="Gramene" id="TraesJAG6D03G03756140.1">
    <property type="protein sequence ID" value="TraesJAG6D03G03756140.1"/>
    <property type="gene ID" value="TraesJAG6D03G03756140"/>
</dbReference>
<dbReference type="Gramene" id="TraesRN6D0100772800.1">
    <property type="protein sequence ID" value="TraesRN6D0100772800.1"/>
    <property type="gene ID" value="TraesRN6D0100772800"/>
</dbReference>
<evidence type="ECO:0000313" key="6">
    <source>
        <dbReference type="EnsemblPlants" id="TraesCS6D02G315000.1"/>
    </source>
</evidence>
<dbReference type="InterPro" id="IPR010851">
    <property type="entry name" value="DEFL"/>
</dbReference>
<evidence type="ECO:0008006" key="8">
    <source>
        <dbReference type="Google" id="ProtNLM"/>
    </source>
</evidence>
<evidence type="ECO:0000256" key="1">
    <source>
        <dbReference type="ARBA" id="ARBA00006722"/>
    </source>
</evidence>